<accession>A0A2M7TJW9</accession>
<dbReference type="PANTHER" id="PTHR10871:SF1">
    <property type="entry name" value="SMALL RIBOSOMAL SUBUNIT PROTEIN US13M"/>
    <property type="match status" value="1"/>
</dbReference>
<dbReference type="GO" id="GO:0000049">
    <property type="term" value="F:tRNA binding"/>
    <property type="evidence" value="ECO:0007669"/>
    <property type="project" value="UniProtKB-UniRule"/>
</dbReference>
<dbReference type="FunFam" id="1.10.8.50:FF:000001">
    <property type="entry name" value="30S ribosomal protein S13"/>
    <property type="match status" value="1"/>
</dbReference>
<dbReference type="PIRSF" id="PIRSF002134">
    <property type="entry name" value="Ribosomal_S13"/>
    <property type="match status" value="1"/>
</dbReference>
<comment type="subunit">
    <text evidence="7">Part of the 30S ribosomal subunit. Forms a loose heterodimer with protein S19. Forms two bridges to the 50S subunit in the 70S ribosome.</text>
</comment>
<dbReference type="SUPFAM" id="SSF46946">
    <property type="entry name" value="S13-like H2TH domain"/>
    <property type="match status" value="1"/>
</dbReference>
<organism evidence="10 11">
    <name type="scientific">candidate division WWE3 bacterium CG_4_10_14_0_2_um_filter_41_14</name>
    <dbReference type="NCBI Taxonomy" id="1975072"/>
    <lineage>
        <taxon>Bacteria</taxon>
        <taxon>Katanobacteria</taxon>
    </lineage>
</organism>
<keyword evidence="4 7" id="KW-0689">Ribosomal protein</keyword>
<protein>
    <recommendedName>
        <fullName evidence="6 7">Small ribosomal subunit protein uS13</fullName>
    </recommendedName>
</protein>
<dbReference type="Proteomes" id="UP000228920">
    <property type="component" value="Unassembled WGS sequence"/>
</dbReference>
<evidence type="ECO:0000256" key="7">
    <source>
        <dbReference type="HAMAP-Rule" id="MF_01315"/>
    </source>
</evidence>
<proteinExistence type="inferred from homology"/>
<dbReference type="PANTHER" id="PTHR10871">
    <property type="entry name" value="30S RIBOSOMAL PROTEIN S13/40S RIBOSOMAL PROTEIN S18"/>
    <property type="match status" value="1"/>
</dbReference>
<evidence type="ECO:0000256" key="8">
    <source>
        <dbReference type="RuleBase" id="RU003830"/>
    </source>
</evidence>
<comment type="similarity">
    <text evidence="1 7 8">Belongs to the universal ribosomal protein uS13 family.</text>
</comment>
<feature type="region of interest" description="Disordered" evidence="9">
    <location>
        <begin position="88"/>
        <end position="129"/>
    </location>
</feature>
<comment type="function">
    <text evidence="7">Located at the top of the head of the 30S subunit, it contacts several helices of the 16S rRNA. In the 70S ribosome it contacts the 23S rRNA (bridge B1a) and protein L5 of the 50S subunit (bridge B1b), connecting the 2 subunits; these bridges are implicated in subunit movement. Contacts the tRNAs in the A and P-sites.</text>
</comment>
<evidence type="ECO:0000313" key="10">
    <source>
        <dbReference type="EMBL" id="PIZ46997.1"/>
    </source>
</evidence>
<comment type="caution">
    <text evidence="10">The sequence shown here is derived from an EMBL/GenBank/DDBJ whole genome shotgun (WGS) entry which is preliminary data.</text>
</comment>
<evidence type="ECO:0000256" key="9">
    <source>
        <dbReference type="SAM" id="MobiDB-lite"/>
    </source>
</evidence>
<evidence type="ECO:0000256" key="2">
    <source>
        <dbReference type="ARBA" id="ARBA00022730"/>
    </source>
</evidence>
<evidence type="ECO:0000256" key="5">
    <source>
        <dbReference type="ARBA" id="ARBA00023274"/>
    </source>
</evidence>
<evidence type="ECO:0000256" key="3">
    <source>
        <dbReference type="ARBA" id="ARBA00022884"/>
    </source>
</evidence>
<keyword evidence="7" id="KW-0820">tRNA-binding</keyword>
<keyword evidence="3 7" id="KW-0694">RNA-binding</keyword>
<name>A0A2M7TJW9_UNCKA</name>
<dbReference type="PROSITE" id="PS50159">
    <property type="entry name" value="RIBOSOMAL_S13_2"/>
    <property type="match status" value="1"/>
</dbReference>
<evidence type="ECO:0000256" key="6">
    <source>
        <dbReference type="ARBA" id="ARBA00035166"/>
    </source>
</evidence>
<dbReference type="InterPro" id="IPR001892">
    <property type="entry name" value="Ribosomal_uS13"/>
</dbReference>
<dbReference type="GO" id="GO:0006412">
    <property type="term" value="P:translation"/>
    <property type="evidence" value="ECO:0007669"/>
    <property type="project" value="UniProtKB-UniRule"/>
</dbReference>
<feature type="compositionally biased region" description="Polar residues" evidence="9">
    <location>
        <begin position="98"/>
        <end position="109"/>
    </location>
</feature>
<evidence type="ECO:0000313" key="11">
    <source>
        <dbReference type="Proteomes" id="UP000228920"/>
    </source>
</evidence>
<dbReference type="InterPro" id="IPR010979">
    <property type="entry name" value="Ribosomal_uS13-like_H2TH"/>
</dbReference>
<evidence type="ECO:0000256" key="4">
    <source>
        <dbReference type="ARBA" id="ARBA00022980"/>
    </source>
</evidence>
<gene>
    <name evidence="7" type="primary">rpsM</name>
    <name evidence="10" type="ORF">COY32_02475</name>
</gene>
<keyword evidence="5 7" id="KW-0687">Ribonucleoprotein</keyword>
<dbReference type="NCBIfam" id="TIGR03631">
    <property type="entry name" value="uS13_bact"/>
    <property type="match status" value="1"/>
</dbReference>
<dbReference type="GO" id="GO:0019843">
    <property type="term" value="F:rRNA binding"/>
    <property type="evidence" value="ECO:0007669"/>
    <property type="project" value="UniProtKB-UniRule"/>
</dbReference>
<dbReference type="GO" id="GO:0003735">
    <property type="term" value="F:structural constituent of ribosome"/>
    <property type="evidence" value="ECO:0007669"/>
    <property type="project" value="InterPro"/>
</dbReference>
<dbReference type="Gene3D" id="4.10.910.10">
    <property type="entry name" value="30s ribosomal protein s13, domain 2"/>
    <property type="match status" value="1"/>
</dbReference>
<sequence length="129" mass="14473">MPRIVGIDIPEHKKIAYALSYIKGIGIETGEQIVTALNLDGAKRAKDLTEDEVSAITTYIDEHYRVEGDLRRQVRDNIKRLVEIGSYRGKRHKKNLPSRGQKTRSNARTTKGPRKTMGGVSVRKAVSKT</sequence>
<dbReference type="HAMAP" id="MF_01315">
    <property type="entry name" value="Ribosomal_uS13"/>
    <property type="match status" value="1"/>
</dbReference>
<dbReference type="Gene3D" id="1.10.8.50">
    <property type="match status" value="1"/>
</dbReference>
<dbReference type="GO" id="GO:0015935">
    <property type="term" value="C:small ribosomal subunit"/>
    <property type="evidence" value="ECO:0007669"/>
    <property type="project" value="TreeGrafter"/>
</dbReference>
<dbReference type="InterPro" id="IPR027437">
    <property type="entry name" value="Rbsml_uS13_C"/>
</dbReference>
<dbReference type="InterPro" id="IPR019980">
    <property type="entry name" value="Ribosomal_uS13_bac-type"/>
</dbReference>
<evidence type="ECO:0000256" key="1">
    <source>
        <dbReference type="ARBA" id="ARBA00008080"/>
    </source>
</evidence>
<dbReference type="GO" id="GO:0005829">
    <property type="term" value="C:cytosol"/>
    <property type="evidence" value="ECO:0007669"/>
    <property type="project" value="TreeGrafter"/>
</dbReference>
<dbReference type="EMBL" id="PFNL01000069">
    <property type="protein sequence ID" value="PIZ46997.1"/>
    <property type="molecule type" value="Genomic_DNA"/>
</dbReference>
<keyword evidence="2 7" id="KW-0699">rRNA-binding</keyword>
<dbReference type="Pfam" id="PF00416">
    <property type="entry name" value="Ribosomal_S13"/>
    <property type="match status" value="1"/>
</dbReference>
<dbReference type="AlphaFoldDB" id="A0A2M7TJW9"/>
<reference evidence="11" key="1">
    <citation type="submission" date="2017-09" db="EMBL/GenBank/DDBJ databases">
        <title>Depth-based differentiation of microbial function through sediment-hosted aquifers and enrichment of novel symbionts in the deep terrestrial subsurface.</title>
        <authorList>
            <person name="Probst A.J."/>
            <person name="Ladd B."/>
            <person name="Jarett J.K."/>
            <person name="Geller-Mcgrath D.E."/>
            <person name="Sieber C.M.K."/>
            <person name="Emerson J.B."/>
            <person name="Anantharaman K."/>
            <person name="Thomas B.C."/>
            <person name="Malmstrom R."/>
            <person name="Stieglmeier M."/>
            <person name="Klingl A."/>
            <person name="Woyke T."/>
            <person name="Ryan C.M."/>
            <person name="Banfield J.F."/>
        </authorList>
    </citation>
    <scope>NUCLEOTIDE SEQUENCE [LARGE SCALE GENOMIC DNA]</scope>
</reference>